<reference evidence="7" key="1">
    <citation type="submission" date="2016-01" db="EMBL/GenBank/DDBJ databases">
        <title>Complete genome sequence of Microbulbifer sp. CCB-MM1, a halophile isolated from Matang Mangrove Forest, Perak.</title>
        <authorList>
            <person name="Moh T.H."/>
            <person name="Dinesh B."/>
            <person name="Lau N.-S."/>
            <person name="Go F."/>
            <person name="Alexander Chong S.-C."/>
        </authorList>
    </citation>
    <scope>NUCLEOTIDE SEQUENCE [LARGE SCALE GENOMIC DNA]</scope>
    <source>
        <strain evidence="7">CCB-MM1</strain>
    </source>
</reference>
<dbReference type="CDD" id="cd05013">
    <property type="entry name" value="SIS_RpiR"/>
    <property type="match status" value="1"/>
</dbReference>
<protein>
    <submittedName>
        <fullName evidence="6">HTH-type transcriptional regulator MurR</fullName>
    </submittedName>
</protein>
<dbReference type="InterPro" id="IPR001347">
    <property type="entry name" value="SIS_dom"/>
</dbReference>
<dbReference type="PATRIC" id="fig|1769779.3.peg.2798"/>
<dbReference type="EMBL" id="CP014143">
    <property type="protein sequence ID" value="AOS98198.1"/>
    <property type="molecule type" value="Genomic_DNA"/>
</dbReference>
<dbReference type="KEGG" id="micc:AUP74_02803"/>
<proteinExistence type="predicted"/>
<feature type="domain" description="SIS" evidence="5">
    <location>
        <begin position="123"/>
        <end position="264"/>
    </location>
</feature>
<dbReference type="OrthoDB" id="3684496at2"/>
<dbReference type="SUPFAM" id="SSF53697">
    <property type="entry name" value="SIS domain"/>
    <property type="match status" value="1"/>
</dbReference>
<dbReference type="InterPro" id="IPR036388">
    <property type="entry name" value="WH-like_DNA-bd_sf"/>
</dbReference>
<dbReference type="PANTHER" id="PTHR30514">
    <property type="entry name" value="GLUCOKINASE"/>
    <property type="match status" value="1"/>
</dbReference>
<dbReference type="STRING" id="1769779.AUP74_02803"/>
<dbReference type="Gene3D" id="3.40.50.10490">
    <property type="entry name" value="Glucose-6-phosphate isomerase like protein, domain 1"/>
    <property type="match status" value="1"/>
</dbReference>
<dbReference type="AlphaFoldDB" id="A0A1C9WAL6"/>
<dbReference type="PANTHER" id="PTHR30514:SF17">
    <property type="entry name" value="HTH-TYPE TRANSCRIPTIONAL REGULATOR MURR"/>
    <property type="match status" value="1"/>
</dbReference>
<keyword evidence="3" id="KW-0804">Transcription</keyword>
<evidence type="ECO:0000259" key="5">
    <source>
        <dbReference type="PROSITE" id="PS51464"/>
    </source>
</evidence>
<dbReference type="GO" id="GO:1901135">
    <property type="term" value="P:carbohydrate derivative metabolic process"/>
    <property type="evidence" value="ECO:0007669"/>
    <property type="project" value="InterPro"/>
</dbReference>
<dbReference type="RefSeq" id="WP_069948088.1">
    <property type="nucleotide sequence ID" value="NZ_CP014143.1"/>
</dbReference>
<accession>A0A1C9WAL6</accession>
<evidence type="ECO:0000259" key="4">
    <source>
        <dbReference type="PROSITE" id="PS51071"/>
    </source>
</evidence>
<dbReference type="PROSITE" id="PS51071">
    <property type="entry name" value="HTH_RPIR"/>
    <property type="match status" value="1"/>
</dbReference>
<dbReference type="Pfam" id="PF01418">
    <property type="entry name" value="HTH_6"/>
    <property type="match status" value="1"/>
</dbReference>
<evidence type="ECO:0000313" key="7">
    <source>
        <dbReference type="Proteomes" id="UP000095672"/>
    </source>
</evidence>
<name>A0A1C9WAL6_9GAMM</name>
<evidence type="ECO:0000256" key="2">
    <source>
        <dbReference type="ARBA" id="ARBA00023125"/>
    </source>
</evidence>
<keyword evidence="1" id="KW-0805">Transcription regulation</keyword>
<gene>
    <name evidence="6" type="primary">murR_1</name>
    <name evidence="6" type="ORF">AUP74_02803</name>
</gene>
<dbReference type="InterPro" id="IPR047640">
    <property type="entry name" value="RpiR-like"/>
</dbReference>
<feature type="domain" description="HTH rpiR-type" evidence="4">
    <location>
        <begin position="1"/>
        <end position="77"/>
    </location>
</feature>
<dbReference type="InterPro" id="IPR035472">
    <property type="entry name" value="RpiR-like_SIS"/>
</dbReference>
<dbReference type="Proteomes" id="UP000095672">
    <property type="component" value="Chromosome"/>
</dbReference>
<dbReference type="InterPro" id="IPR000281">
    <property type="entry name" value="HTH_RpiR"/>
</dbReference>
<sequence>MGSIAKIRAMRDSMSNHERRIADFLLENVEEVRGKSSKALAERIGVSQSSVVKFSQKLGYKGYSDLKLSLTESLARTSLLPKAIHGDIAIGDNVTTVAQKLIARKTVSLNETLAVNPESQLLAAVALLAGSGRILMAGVGASSLVAKDLAFKLMKLGKSVLVESDTHVQMANAATLGEGDVIFAISESGQTQEVIRVAEAGLAQGAAVISLTSFSRNPLVDVAGINLFCVADEAGTRSSSILARTAQLMVTDLLFLLMSQRDEKAKDLFERSRDAVAVFRQQGQPRRPRTN</sequence>
<dbReference type="GO" id="GO:0003677">
    <property type="term" value="F:DNA binding"/>
    <property type="evidence" value="ECO:0007669"/>
    <property type="project" value="UniProtKB-KW"/>
</dbReference>
<evidence type="ECO:0000256" key="1">
    <source>
        <dbReference type="ARBA" id="ARBA00023015"/>
    </source>
</evidence>
<dbReference type="InterPro" id="IPR009057">
    <property type="entry name" value="Homeodomain-like_sf"/>
</dbReference>
<evidence type="ECO:0000313" key="6">
    <source>
        <dbReference type="EMBL" id="AOS98198.1"/>
    </source>
</evidence>
<dbReference type="InterPro" id="IPR046348">
    <property type="entry name" value="SIS_dom_sf"/>
</dbReference>
<dbReference type="GO" id="GO:0003700">
    <property type="term" value="F:DNA-binding transcription factor activity"/>
    <property type="evidence" value="ECO:0007669"/>
    <property type="project" value="InterPro"/>
</dbReference>
<organism evidence="6 7">
    <name type="scientific">Microbulbifer aggregans</name>
    <dbReference type="NCBI Taxonomy" id="1769779"/>
    <lineage>
        <taxon>Bacteria</taxon>
        <taxon>Pseudomonadati</taxon>
        <taxon>Pseudomonadota</taxon>
        <taxon>Gammaproteobacteria</taxon>
        <taxon>Cellvibrionales</taxon>
        <taxon>Microbulbiferaceae</taxon>
        <taxon>Microbulbifer</taxon>
    </lineage>
</organism>
<dbReference type="SUPFAM" id="SSF46689">
    <property type="entry name" value="Homeodomain-like"/>
    <property type="match status" value="1"/>
</dbReference>
<dbReference type="GO" id="GO:0097367">
    <property type="term" value="F:carbohydrate derivative binding"/>
    <property type="evidence" value="ECO:0007669"/>
    <property type="project" value="InterPro"/>
</dbReference>
<dbReference type="Pfam" id="PF01380">
    <property type="entry name" value="SIS"/>
    <property type="match status" value="1"/>
</dbReference>
<keyword evidence="7" id="KW-1185">Reference proteome</keyword>
<keyword evidence="2" id="KW-0238">DNA-binding</keyword>
<evidence type="ECO:0000256" key="3">
    <source>
        <dbReference type="ARBA" id="ARBA00023163"/>
    </source>
</evidence>
<dbReference type="Gene3D" id="1.10.10.10">
    <property type="entry name" value="Winged helix-like DNA-binding domain superfamily/Winged helix DNA-binding domain"/>
    <property type="match status" value="1"/>
</dbReference>
<dbReference type="PROSITE" id="PS51464">
    <property type="entry name" value="SIS"/>
    <property type="match status" value="1"/>
</dbReference>